<dbReference type="EMBL" id="JACOQK010000001">
    <property type="protein sequence ID" value="MBC5788443.1"/>
    <property type="molecule type" value="Genomic_DNA"/>
</dbReference>
<keyword evidence="1" id="KW-0812">Transmembrane</keyword>
<evidence type="ECO:0000313" key="2">
    <source>
        <dbReference type="EMBL" id="MBC5788443.1"/>
    </source>
</evidence>
<feature type="transmembrane region" description="Helical" evidence="1">
    <location>
        <begin position="51"/>
        <end position="74"/>
    </location>
</feature>
<keyword evidence="3" id="KW-1185">Reference proteome</keyword>
<comment type="caution">
    <text evidence="2">The sequence shown here is derived from an EMBL/GenBank/DDBJ whole genome shotgun (WGS) entry which is preliminary data.</text>
</comment>
<organism evidence="2 3">
    <name type="scientific">Clostridium facile</name>
    <dbReference type="NCBI Taxonomy" id="2763035"/>
    <lineage>
        <taxon>Bacteria</taxon>
        <taxon>Bacillati</taxon>
        <taxon>Bacillota</taxon>
        <taxon>Clostridia</taxon>
        <taxon>Eubacteriales</taxon>
        <taxon>Clostridiaceae</taxon>
        <taxon>Clostridium</taxon>
    </lineage>
</organism>
<gene>
    <name evidence="2" type="ORF">H8Z77_10545</name>
</gene>
<reference evidence="2 3" key="1">
    <citation type="submission" date="2020-08" db="EMBL/GenBank/DDBJ databases">
        <title>Genome public.</title>
        <authorList>
            <person name="Liu C."/>
            <person name="Sun Q."/>
        </authorList>
    </citation>
    <scope>NUCLEOTIDE SEQUENCE [LARGE SCALE GENOMIC DNA]</scope>
    <source>
        <strain evidence="2 3">NSJ-27</strain>
    </source>
</reference>
<keyword evidence="1" id="KW-1133">Transmembrane helix</keyword>
<protein>
    <submittedName>
        <fullName evidence="2">Pro-sigmaK processing inhibitor BofA family protein</fullName>
    </submittedName>
</protein>
<feature type="transmembrane region" description="Helical" evidence="1">
    <location>
        <begin position="28"/>
        <end position="45"/>
    </location>
</feature>
<proteinExistence type="predicted"/>
<dbReference type="Pfam" id="PF07441">
    <property type="entry name" value="BofA"/>
    <property type="match status" value="1"/>
</dbReference>
<keyword evidence="1" id="KW-0472">Membrane</keyword>
<dbReference type="Proteomes" id="UP000649151">
    <property type="component" value="Unassembled WGS sequence"/>
</dbReference>
<evidence type="ECO:0000313" key="3">
    <source>
        <dbReference type="Proteomes" id="UP000649151"/>
    </source>
</evidence>
<sequence>MVVWIVLSLLAIIMVFYYKHRKKPVRSFLLGSISGIAALFVVNGVTSGVLAINYATLAISAILGIPGVATVAIFNQIF</sequence>
<evidence type="ECO:0000256" key="1">
    <source>
        <dbReference type="SAM" id="Phobius"/>
    </source>
</evidence>
<dbReference type="InterPro" id="IPR010001">
    <property type="entry name" value="BofA"/>
</dbReference>
<name>A0ABR7ITN6_9CLOT</name>
<accession>A0ABR7ITN6</accession>